<evidence type="ECO:0000313" key="2">
    <source>
        <dbReference type="Proteomes" id="UP000829196"/>
    </source>
</evidence>
<dbReference type="AlphaFoldDB" id="A0A8T3AJT3"/>
<accession>A0A8T3AJT3</accession>
<dbReference type="EMBL" id="JAGYWB010000016">
    <property type="protein sequence ID" value="KAI0496360.1"/>
    <property type="molecule type" value="Genomic_DNA"/>
</dbReference>
<reference evidence="1" key="1">
    <citation type="journal article" date="2022" name="Front. Genet.">
        <title>Chromosome-Scale Assembly of the Dendrobium nobile Genome Provides Insights Into the Molecular Mechanism of the Biosynthesis of the Medicinal Active Ingredient of Dendrobium.</title>
        <authorList>
            <person name="Xu Q."/>
            <person name="Niu S.-C."/>
            <person name="Li K.-L."/>
            <person name="Zheng P.-J."/>
            <person name="Zhang X.-J."/>
            <person name="Jia Y."/>
            <person name="Liu Y."/>
            <person name="Niu Y.-X."/>
            <person name="Yu L.-H."/>
            <person name="Chen D.-F."/>
            <person name="Zhang G.-Q."/>
        </authorList>
    </citation>
    <scope>NUCLEOTIDE SEQUENCE</scope>
    <source>
        <tissue evidence="1">Leaf</tissue>
    </source>
</reference>
<keyword evidence="2" id="KW-1185">Reference proteome</keyword>
<organism evidence="1 2">
    <name type="scientific">Dendrobium nobile</name>
    <name type="common">Orchid</name>
    <dbReference type="NCBI Taxonomy" id="94219"/>
    <lineage>
        <taxon>Eukaryota</taxon>
        <taxon>Viridiplantae</taxon>
        <taxon>Streptophyta</taxon>
        <taxon>Embryophyta</taxon>
        <taxon>Tracheophyta</taxon>
        <taxon>Spermatophyta</taxon>
        <taxon>Magnoliopsida</taxon>
        <taxon>Liliopsida</taxon>
        <taxon>Asparagales</taxon>
        <taxon>Orchidaceae</taxon>
        <taxon>Epidendroideae</taxon>
        <taxon>Malaxideae</taxon>
        <taxon>Dendrobiinae</taxon>
        <taxon>Dendrobium</taxon>
    </lineage>
</organism>
<name>A0A8T3AJT3_DENNO</name>
<gene>
    <name evidence="1" type="ORF">KFK09_022676</name>
</gene>
<proteinExistence type="predicted"/>
<dbReference type="Proteomes" id="UP000829196">
    <property type="component" value="Unassembled WGS sequence"/>
</dbReference>
<evidence type="ECO:0000313" key="1">
    <source>
        <dbReference type="EMBL" id="KAI0496360.1"/>
    </source>
</evidence>
<protein>
    <submittedName>
        <fullName evidence="1">Uncharacterized protein</fullName>
    </submittedName>
</protein>
<sequence length="109" mass="12362">MGAGGRGLARPCYDLDSRRPIGGKLESLLREWEEAENVVGFGLLLKALESRNQGAPYGNPARRRERRRMYSDLAEFWADIAENFDGILGLIFFFSFVLYTEVNISEAEK</sequence>
<comment type="caution">
    <text evidence="1">The sequence shown here is derived from an EMBL/GenBank/DDBJ whole genome shotgun (WGS) entry which is preliminary data.</text>
</comment>